<proteinExistence type="predicted"/>
<keyword evidence="4" id="KW-1185">Reference proteome</keyword>
<organism evidence="3 4">
    <name type="scientific">Sphaerobolus stellatus (strain SS14)</name>
    <dbReference type="NCBI Taxonomy" id="990650"/>
    <lineage>
        <taxon>Eukaryota</taxon>
        <taxon>Fungi</taxon>
        <taxon>Dikarya</taxon>
        <taxon>Basidiomycota</taxon>
        <taxon>Agaricomycotina</taxon>
        <taxon>Agaricomycetes</taxon>
        <taxon>Phallomycetidae</taxon>
        <taxon>Geastrales</taxon>
        <taxon>Sphaerobolaceae</taxon>
        <taxon>Sphaerobolus</taxon>
    </lineage>
</organism>
<dbReference type="InterPro" id="IPR001621">
    <property type="entry name" value="Ligninase"/>
</dbReference>
<dbReference type="GO" id="GO:0046872">
    <property type="term" value="F:metal ion binding"/>
    <property type="evidence" value="ECO:0007669"/>
    <property type="project" value="UniProtKB-KW"/>
</dbReference>
<dbReference type="Proteomes" id="UP000054279">
    <property type="component" value="Unassembled WGS sequence"/>
</dbReference>
<keyword evidence="1" id="KW-0106">Calcium</keyword>
<feature type="binding site" evidence="1">
    <location>
        <position position="105"/>
    </location>
    <ligand>
        <name>Ca(2+)</name>
        <dbReference type="ChEBI" id="CHEBI:29108"/>
        <label>2</label>
    </ligand>
</feature>
<keyword evidence="1" id="KW-0479">Metal-binding</keyword>
<protein>
    <submittedName>
        <fullName evidence="3">Unplaced genomic scaffold SPHSTscaffold_310, whole genome shotgun sequence</fullName>
    </submittedName>
</protein>
<feature type="compositionally biased region" description="Basic and acidic residues" evidence="2">
    <location>
        <begin position="49"/>
        <end position="59"/>
    </location>
</feature>
<dbReference type="HOGENOM" id="CLU_1670504_0_0_1"/>
<sequence>MSGIGPPKKNTNLPSPRAIATHTRIEALLLADNLNISFNDAARYIKDNNHQVQKQDRCSANHKNKRKPPQKIQRSQGAVPMKIKKYNQNSWKRIVKRYSTQNTFDTQLFLEVLLKGTGFPGIPNNSGEVSSPLPIGTTAQPCEMRLQSDFALAQDPRT</sequence>
<dbReference type="PRINTS" id="PR00462">
    <property type="entry name" value="LIGNINASE"/>
</dbReference>
<dbReference type="AlphaFoldDB" id="A0A0C9UKS6"/>
<name>A0A0C9UKS6_SPHS4</name>
<evidence type="ECO:0000256" key="1">
    <source>
        <dbReference type="PIRSR" id="PIRSR601621-2"/>
    </source>
</evidence>
<evidence type="ECO:0000313" key="4">
    <source>
        <dbReference type="Proteomes" id="UP000054279"/>
    </source>
</evidence>
<dbReference type="Gene3D" id="1.10.420.10">
    <property type="entry name" value="Peroxidase, domain 2"/>
    <property type="match status" value="1"/>
</dbReference>
<reference evidence="3 4" key="1">
    <citation type="submission" date="2014-06" db="EMBL/GenBank/DDBJ databases">
        <title>Evolutionary Origins and Diversification of the Mycorrhizal Mutualists.</title>
        <authorList>
            <consortium name="DOE Joint Genome Institute"/>
            <consortium name="Mycorrhizal Genomics Consortium"/>
            <person name="Kohler A."/>
            <person name="Kuo A."/>
            <person name="Nagy L.G."/>
            <person name="Floudas D."/>
            <person name="Copeland A."/>
            <person name="Barry K.W."/>
            <person name="Cichocki N."/>
            <person name="Veneault-Fourrey C."/>
            <person name="LaButti K."/>
            <person name="Lindquist E.A."/>
            <person name="Lipzen A."/>
            <person name="Lundell T."/>
            <person name="Morin E."/>
            <person name="Murat C."/>
            <person name="Riley R."/>
            <person name="Ohm R."/>
            <person name="Sun H."/>
            <person name="Tunlid A."/>
            <person name="Henrissat B."/>
            <person name="Grigoriev I.V."/>
            <person name="Hibbett D.S."/>
            <person name="Martin F."/>
        </authorList>
    </citation>
    <scope>NUCLEOTIDE SEQUENCE [LARGE SCALE GENOMIC DNA]</scope>
    <source>
        <strain evidence="3 4">SS14</strain>
    </source>
</reference>
<dbReference type="EMBL" id="KN837385">
    <property type="protein sequence ID" value="KIJ26081.1"/>
    <property type="molecule type" value="Genomic_DNA"/>
</dbReference>
<dbReference type="GO" id="GO:0006979">
    <property type="term" value="P:response to oxidative stress"/>
    <property type="evidence" value="ECO:0007669"/>
    <property type="project" value="InterPro"/>
</dbReference>
<feature type="compositionally biased region" description="Basic residues" evidence="2">
    <location>
        <begin position="60"/>
        <end position="69"/>
    </location>
</feature>
<evidence type="ECO:0000313" key="3">
    <source>
        <dbReference type="EMBL" id="KIJ26081.1"/>
    </source>
</evidence>
<dbReference type="GO" id="GO:0020037">
    <property type="term" value="F:heme binding"/>
    <property type="evidence" value="ECO:0007669"/>
    <property type="project" value="InterPro"/>
</dbReference>
<feature type="binding site" evidence="1">
    <location>
        <position position="100"/>
    </location>
    <ligand>
        <name>Ca(2+)</name>
        <dbReference type="ChEBI" id="CHEBI:29108"/>
        <label>2</label>
    </ligand>
</feature>
<dbReference type="SUPFAM" id="SSF48113">
    <property type="entry name" value="Heme-dependent peroxidases"/>
    <property type="match status" value="1"/>
</dbReference>
<evidence type="ECO:0000256" key="2">
    <source>
        <dbReference type="SAM" id="MobiDB-lite"/>
    </source>
</evidence>
<dbReference type="GO" id="GO:0004601">
    <property type="term" value="F:peroxidase activity"/>
    <property type="evidence" value="ECO:0007669"/>
    <property type="project" value="InterPro"/>
</dbReference>
<dbReference type="OrthoDB" id="2113341at2759"/>
<gene>
    <name evidence="3" type="ORF">M422DRAFT_272897</name>
</gene>
<dbReference type="InterPro" id="IPR010255">
    <property type="entry name" value="Haem_peroxidase_sf"/>
</dbReference>
<comment type="cofactor">
    <cofactor evidence="1">
        <name>Ca(2+)</name>
        <dbReference type="ChEBI" id="CHEBI:29108"/>
    </cofactor>
    <text evidence="1">Binds 2 calcium ions per subunit.</text>
</comment>
<feature type="region of interest" description="Disordered" evidence="2">
    <location>
        <begin position="49"/>
        <end position="78"/>
    </location>
</feature>
<accession>A0A0C9UKS6</accession>